<evidence type="ECO:0000313" key="1">
    <source>
        <dbReference type="EMBL" id="GFS75787.1"/>
    </source>
</evidence>
<keyword evidence="2" id="KW-1185">Reference proteome</keyword>
<proteinExistence type="predicted"/>
<organism evidence="1 2">
    <name type="scientific">Nephila pilipes</name>
    <name type="common">Giant wood spider</name>
    <name type="synonym">Nephila maculata</name>
    <dbReference type="NCBI Taxonomy" id="299642"/>
    <lineage>
        <taxon>Eukaryota</taxon>
        <taxon>Metazoa</taxon>
        <taxon>Ecdysozoa</taxon>
        <taxon>Arthropoda</taxon>
        <taxon>Chelicerata</taxon>
        <taxon>Arachnida</taxon>
        <taxon>Araneae</taxon>
        <taxon>Araneomorphae</taxon>
        <taxon>Entelegynae</taxon>
        <taxon>Araneoidea</taxon>
        <taxon>Nephilidae</taxon>
        <taxon>Nephila</taxon>
    </lineage>
</organism>
<protein>
    <submittedName>
        <fullName evidence="1">Uncharacterized protein</fullName>
    </submittedName>
</protein>
<dbReference type="EMBL" id="BMAW01050528">
    <property type="protein sequence ID" value="GFS75787.1"/>
    <property type="molecule type" value="Genomic_DNA"/>
</dbReference>
<sequence>MNYEEDEDITLTLMILYWVHLQEYTADYYVEHSGKQERPLKDLTELKTRSTAKRQLIIWAMFVDEGIKPDLPRKLEAIEQFMSTKLQKKRRFGKISRW</sequence>
<gene>
    <name evidence="1" type="ORF">NPIL_380831</name>
</gene>
<name>A0A8X6MSM9_NEPPI</name>
<evidence type="ECO:0000313" key="2">
    <source>
        <dbReference type="Proteomes" id="UP000887013"/>
    </source>
</evidence>
<accession>A0A8X6MSM9</accession>
<comment type="caution">
    <text evidence="1">The sequence shown here is derived from an EMBL/GenBank/DDBJ whole genome shotgun (WGS) entry which is preliminary data.</text>
</comment>
<reference evidence="1" key="1">
    <citation type="submission" date="2020-08" db="EMBL/GenBank/DDBJ databases">
        <title>Multicomponent nature underlies the extraordinary mechanical properties of spider dragline silk.</title>
        <authorList>
            <person name="Kono N."/>
            <person name="Nakamura H."/>
            <person name="Mori M."/>
            <person name="Yoshida Y."/>
            <person name="Ohtoshi R."/>
            <person name="Malay A.D."/>
            <person name="Moran D.A.P."/>
            <person name="Tomita M."/>
            <person name="Numata K."/>
            <person name="Arakawa K."/>
        </authorList>
    </citation>
    <scope>NUCLEOTIDE SEQUENCE</scope>
</reference>
<dbReference type="Proteomes" id="UP000887013">
    <property type="component" value="Unassembled WGS sequence"/>
</dbReference>
<dbReference type="AlphaFoldDB" id="A0A8X6MSM9"/>